<protein>
    <submittedName>
        <fullName evidence="9">ABC transporter permease</fullName>
    </submittedName>
</protein>
<dbReference type="InterPro" id="IPR035906">
    <property type="entry name" value="MetI-like_sf"/>
</dbReference>
<name>A0ABS9T5N4_9ACTN</name>
<evidence type="ECO:0000256" key="2">
    <source>
        <dbReference type="ARBA" id="ARBA00022448"/>
    </source>
</evidence>
<dbReference type="PANTHER" id="PTHR43163:SF6">
    <property type="entry name" value="DIPEPTIDE TRANSPORT SYSTEM PERMEASE PROTEIN DPPB-RELATED"/>
    <property type="match status" value="1"/>
</dbReference>
<comment type="similarity">
    <text evidence="7">Belongs to the binding-protein-dependent transport system permease family.</text>
</comment>
<sequence>MMLRFTLARTGHAAVVLLGVTVVVFTLMHLVPGDPVRVALGTQYTPESYQALRTASGLDRPLISQYFHYVGSALTGDLGVSFRTGEPVTLVLLERLPATLSLAFAAMVIAVGIAFPLGVYAATHQGRISDTIVRVVSQFGVSVPDFWLGILFILLFSSTLGWLPPSGYVPLTEDPLGWLSRVVMPATAVGLVSGAIITRFVRSAVLESLGSEHARTARAKGLRHRTVRRRHVVRNAMVPVITVIGVQAAILMGGVIVIEVVFAWPGLGRLTFDAVSARDYPVVQGAVLLVAALFLLVSMAVDLLYARIDPRISIR</sequence>
<proteinExistence type="inferred from homology"/>
<evidence type="ECO:0000256" key="7">
    <source>
        <dbReference type="RuleBase" id="RU363032"/>
    </source>
</evidence>
<feature type="transmembrane region" description="Helical" evidence="7">
    <location>
        <begin position="238"/>
        <end position="262"/>
    </location>
</feature>
<dbReference type="Pfam" id="PF00528">
    <property type="entry name" value="BPD_transp_1"/>
    <property type="match status" value="1"/>
</dbReference>
<keyword evidence="3" id="KW-1003">Cell membrane</keyword>
<reference evidence="9" key="2">
    <citation type="journal article" date="2023" name="Int. J. Syst. Evol. Microbiol.">
        <title>Streptomyces marispadix sp. nov., isolated from marine beach sediment of the Northern Coast of Portugal.</title>
        <authorList>
            <person name="dos Santos J.D.N."/>
            <person name="Vitorino I.R."/>
            <person name="Kallscheuer N."/>
            <person name="Srivastava A."/>
            <person name="Krautwurst S."/>
            <person name="Marz M."/>
            <person name="Jogler C."/>
            <person name="Lobo Da Cunha A."/>
            <person name="Catita J."/>
            <person name="Goncalves H."/>
            <person name="Gonzalez I."/>
            <person name="Reyes F."/>
            <person name="Lage O.M."/>
        </authorList>
    </citation>
    <scope>NUCLEOTIDE SEQUENCE</scope>
    <source>
        <strain evidence="9">M600PL45_2</strain>
    </source>
</reference>
<evidence type="ECO:0000256" key="5">
    <source>
        <dbReference type="ARBA" id="ARBA00022989"/>
    </source>
</evidence>
<keyword evidence="5 7" id="KW-1133">Transmembrane helix</keyword>
<evidence type="ECO:0000256" key="4">
    <source>
        <dbReference type="ARBA" id="ARBA00022692"/>
    </source>
</evidence>
<feature type="domain" description="ABC transmembrane type-1" evidence="8">
    <location>
        <begin position="96"/>
        <end position="305"/>
    </location>
</feature>
<keyword evidence="2 7" id="KW-0813">Transport</keyword>
<keyword evidence="4 7" id="KW-0812">Transmembrane</keyword>
<dbReference type="SUPFAM" id="SSF161098">
    <property type="entry name" value="MetI-like"/>
    <property type="match status" value="1"/>
</dbReference>
<organism evidence="9 10">
    <name type="scientific">Streptomyces marispadix</name>
    <dbReference type="NCBI Taxonomy" id="2922868"/>
    <lineage>
        <taxon>Bacteria</taxon>
        <taxon>Bacillati</taxon>
        <taxon>Actinomycetota</taxon>
        <taxon>Actinomycetes</taxon>
        <taxon>Kitasatosporales</taxon>
        <taxon>Streptomycetaceae</taxon>
        <taxon>Streptomyces</taxon>
    </lineage>
</organism>
<evidence type="ECO:0000256" key="3">
    <source>
        <dbReference type="ARBA" id="ARBA00022475"/>
    </source>
</evidence>
<dbReference type="CDD" id="cd06261">
    <property type="entry name" value="TM_PBP2"/>
    <property type="match status" value="1"/>
</dbReference>
<keyword evidence="10" id="KW-1185">Reference proteome</keyword>
<dbReference type="InterPro" id="IPR000515">
    <property type="entry name" value="MetI-like"/>
</dbReference>
<dbReference type="InterPro" id="IPR045621">
    <property type="entry name" value="BPD_transp_1_N"/>
</dbReference>
<feature type="transmembrane region" description="Helical" evidence="7">
    <location>
        <begin position="12"/>
        <end position="31"/>
    </location>
</feature>
<dbReference type="Proteomes" id="UP001166784">
    <property type="component" value="Unassembled WGS sequence"/>
</dbReference>
<feature type="transmembrane region" description="Helical" evidence="7">
    <location>
        <begin position="100"/>
        <end position="122"/>
    </location>
</feature>
<dbReference type="PANTHER" id="PTHR43163">
    <property type="entry name" value="DIPEPTIDE TRANSPORT SYSTEM PERMEASE PROTEIN DPPB-RELATED"/>
    <property type="match status" value="1"/>
</dbReference>
<evidence type="ECO:0000313" key="9">
    <source>
        <dbReference type="EMBL" id="MCH6163859.1"/>
    </source>
</evidence>
<evidence type="ECO:0000256" key="1">
    <source>
        <dbReference type="ARBA" id="ARBA00004651"/>
    </source>
</evidence>
<dbReference type="PROSITE" id="PS50928">
    <property type="entry name" value="ABC_TM1"/>
    <property type="match status" value="1"/>
</dbReference>
<feature type="transmembrane region" description="Helical" evidence="7">
    <location>
        <begin position="183"/>
        <end position="201"/>
    </location>
</feature>
<evidence type="ECO:0000259" key="8">
    <source>
        <dbReference type="PROSITE" id="PS50928"/>
    </source>
</evidence>
<reference evidence="9" key="1">
    <citation type="submission" date="2022-03" db="EMBL/GenBank/DDBJ databases">
        <authorList>
            <person name="Santos J.D.N."/>
            <person name="Kallscheuer N."/>
            <person name="Jogler C."/>
            <person name="Lage O.M."/>
        </authorList>
    </citation>
    <scope>NUCLEOTIDE SEQUENCE</scope>
    <source>
        <strain evidence="9">M600PL45_2</strain>
    </source>
</reference>
<dbReference type="Gene3D" id="1.10.3720.10">
    <property type="entry name" value="MetI-like"/>
    <property type="match status" value="1"/>
</dbReference>
<dbReference type="EMBL" id="JAKWJU010000002">
    <property type="protein sequence ID" value="MCH6163859.1"/>
    <property type="molecule type" value="Genomic_DNA"/>
</dbReference>
<feature type="transmembrane region" description="Helical" evidence="7">
    <location>
        <begin position="143"/>
        <end position="163"/>
    </location>
</feature>
<feature type="transmembrane region" description="Helical" evidence="7">
    <location>
        <begin position="282"/>
        <end position="305"/>
    </location>
</feature>
<comment type="subcellular location">
    <subcellularLocation>
        <location evidence="1 7">Cell membrane</location>
        <topology evidence="1 7">Multi-pass membrane protein</topology>
    </subcellularLocation>
</comment>
<keyword evidence="6 7" id="KW-0472">Membrane</keyword>
<evidence type="ECO:0000256" key="6">
    <source>
        <dbReference type="ARBA" id="ARBA00023136"/>
    </source>
</evidence>
<accession>A0ABS9T5N4</accession>
<dbReference type="RefSeq" id="WP_241062723.1">
    <property type="nucleotide sequence ID" value="NZ_JAKWJU010000002.1"/>
</dbReference>
<dbReference type="Pfam" id="PF19300">
    <property type="entry name" value="BPD_transp_1_N"/>
    <property type="match status" value="1"/>
</dbReference>
<evidence type="ECO:0000313" key="10">
    <source>
        <dbReference type="Proteomes" id="UP001166784"/>
    </source>
</evidence>
<gene>
    <name evidence="9" type="ORF">MMA15_26700</name>
</gene>
<comment type="caution">
    <text evidence="9">The sequence shown here is derived from an EMBL/GenBank/DDBJ whole genome shotgun (WGS) entry which is preliminary data.</text>
</comment>